<name>A0A547P916_9SPHN</name>
<evidence type="ECO:0000256" key="1">
    <source>
        <dbReference type="SAM" id="MobiDB-lite"/>
    </source>
</evidence>
<accession>A0A547P916</accession>
<dbReference type="AlphaFoldDB" id="A0A547P916"/>
<dbReference type="EMBL" id="VHJK01000001">
    <property type="protein sequence ID" value="TRD10645.1"/>
    <property type="molecule type" value="Genomic_DNA"/>
</dbReference>
<dbReference type="InterPro" id="IPR011990">
    <property type="entry name" value="TPR-like_helical_dom_sf"/>
</dbReference>
<feature type="region of interest" description="Disordered" evidence="1">
    <location>
        <begin position="484"/>
        <end position="517"/>
    </location>
</feature>
<comment type="caution">
    <text evidence="2">The sequence shown here is derived from an EMBL/GenBank/DDBJ whole genome shotgun (WGS) entry which is preliminary data.</text>
</comment>
<keyword evidence="3" id="KW-1185">Reference proteome</keyword>
<dbReference type="RefSeq" id="WP_142786907.1">
    <property type="nucleotide sequence ID" value="NZ_VHJK01000001.1"/>
</dbReference>
<dbReference type="Proteomes" id="UP000316343">
    <property type="component" value="Unassembled WGS sequence"/>
</dbReference>
<dbReference type="Gene3D" id="1.10.390.20">
    <property type="match status" value="1"/>
</dbReference>
<dbReference type="OrthoDB" id="5523615at2"/>
<dbReference type="Gene3D" id="1.25.40.10">
    <property type="entry name" value="Tetratricopeptide repeat domain"/>
    <property type="match status" value="1"/>
</dbReference>
<feature type="compositionally biased region" description="Polar residues" evidence="1">
    <location>
        <begin position="494"/>
        <end position="507"/>
    </location>
</feature>
<reference evidence="2 3" key="1">
    <citation type="submission" date="2019-06" db="EMBL/GenBank/DDBJ databases">
        <title>Erythrobacter insulae sp. nov., isolated from a tidal flat.</title>
        <authorList>
            <person name="Yoon J.-H."/>
        </authorList>
    </citation>
    <scope>NUCLEOTIDE SEQUENCE [LARGE SCALE GENOMIC DNA]</scope>
    <source>
        <strain evidence="2 3">JBTF-M21</strain>
    </source>
</reference>
<evidence type="ECO:0000313" key="3">
    <source>
        <dbReference type="Proteomes" id="UP000316343"/>
    </source>
</evidence>
<dbReference type="SUPFAM" id="SSF48452">
    <property type="entry name" value="TPR-like"/>
    <property type="match status" value="1"/>
</dbReference>
<sequence length="517" mass="57112">MCAPAAHAAWYEASSDHFVIYADDSEKDVRQFAENLERYHGALGYLTGRDVGKPSPSNRVTIFVVGSGREIRKLAGQQNSTIAGFYVPRAGASRAFVQDIRNQNGYPHFSTVVLLHEYAHHFLISSSRYAMPRWMSEGAAEFFAATTFDKDGSVMIGRPAQHRAYELANPNAVSVRELLDPDYERDDRGRRGDGFYARSWLLYHYLTFSNERKGQLNAYWQTITSGDPSLAAAEAVFGDLDQLEKEVSAYLRKRRMFTFNLPPERYDIGPITLRKLPKGEAEVIDLRMISQRGVTREQAQELLPEIRKIAAEFPADPGVLSALAEAEYDAGNDDAAITAAEAAIAIDPSRTNPYVQKGYALFRKASDAKEDSNAAYAAAMEPFSALNRRENDHPLPLIYYYRSYAERGLKPPENAKKALERAAMLAPFDHRLWLQVAAMQAEEGKVELAKFSLKPLAASPHGGPSADLAARFIAVLDQLPEGTAFDLRSRAAGETSSGTDNPDTGNEASPDGDDAAQ</sequence>
<proteinExistence type="predicted"/>
<evidence type="ECO:0000313" key="2">
    <source>
        <dbReference type="EMBL" id="TRD10645.1"/>
    </source>
</evidence>
<evidence type="ECO:0008006" key="4">
    <source>
        <dbReference type="Google" id="ProtNLM"/>
    </source>
</evidence>
<protein>
    <recommendedName>
        <fullName evidence="4">DUF1570 domain-containing protein</fullName>
    </recommendedName>
</protein>
<gene>
    <name evidence="2" type="ORF">FGU71_01355</name>
</gene>
<organism evidence="2 3">
    <name type="scientific">Erythrobacter insulae</name>
    <dbReference type="NCBI Taxonomy" id="2584124"/>
    <lineage>
        <taxon>Bacteria</taxon>
        <taxon>Pseudomonadati</taxon>
        <taxon>Pseudomonadota</taxon>
        <taxon>Alphaproteobacteria</taxon>
        <taxon>Sphingomonadales</taxon>
        <taxon>Erythrobacteraceae</taxon>
        <taxon>Erythrobacter/Porphyrobacter group</taxon>
        <taxon>Erythrobacter</taxon>
    </lineage>
</organism>